<feature type="signal peptide" evidence="23">
    <location>
        <begin position="1"/>
        <end position="36"/>
    </location>
</feature>
<evidence type="ECO:0000256" key="4">
    <source>
        <dbReference type="ARBA" id="ARBA00012513"/>
    </source>
</evidence>
<name>A0A540L7F2_MALBA</name>
<dbReference type="SUPFAM" id="SSF56112">
    <property type="entry name" value="Protein kinase-like (PK-like)"/>
    <property type="match status" value="1"/>
</dbReference>
<comment type="similarity">
    <text evidence="2">Belongs to the protein kinase superfamily. Ser/Thr protein kinase family.</text>
</comment>
<dbReference type="Pfam" id="PF00560">
    <property type="entry name" value="LRR_1"/>
    <property type="match status" value="3"/>
</dbReference>
<dbReference type="PANTHER" id="PTHR27008:SF499">
    <property type="entry name" value="OS06G0581500 PROTEIN"/>
    <property type="match status" value="1"/>
</dbReference>
<dbReference type="PROSITE" id="PS50011">
    <property type="entry name" value="PROTEIN_KINASE_DOM"/>
    <property type="match status" value="1"/>
</dbReference>
<dbReference type="InterPro" id="IPR013210">
    <property type="entry name" value="LRR_N_plant-typ"/>
</dbReference>
<dbReference type="FunFam" id="3.80.10.10:FF:000288">
    <property type="entry name" value="LRR receptor-like serine/threonine-protein kinase EFR"/>
    <property type="match status" value="1"/>
</dbReference>
<comment type="catalytic activity">
    <reaction evidence="21">
        <text>L-seryl-[protein] + ATP = O-phospho-L-seryl-[protein] + ADP + H(+)</text>
        <dbReference type="Rhea" id="RHEA:17989"/>
        <dbReference type="Rhea" id="RHEA-COMP:9863"/>
        <dbReference type="Rhea" id="RHEA-COMP:11604"/>
        <dbReference type="ChEBI" id="CHEBI:15378"/>
        <dbReference type="ChEBI" id="CHEBI:29999"/>
        <dbReference type="ChEBI" id="CHEBI:30616"/>
        <dbReference type="ChEBI" id="CHEBI:83421"/>
        <dbReference type="ChEBI" id="CHEBI:456216"/>
        <dbReference type="EC" id="2.7.11.1"/>
    </reaction>
</comment>
<dbReference type="FunFam" id="3.30.200.20:FF:000432">
    <property type="entry name" value="LRR receptor-like serine/threonine-protein kinase EFR"/>
    <property type="match status" value="1"/>
</dbReference>
<keyword evidence="16" id="KW-1133">Transmembrane helix</keyword>
<dbReference type="InterPro" id="IPR001611">
    <property type="entry name" value="Leu-rich_rpt"/>
</dbReference>
<evidence type="ECO:0000256" key="17">
    <source>
        <dbReference type="ARBA" id="ARBA00023136"/>
    </source>
</evidence>
<reference evidence="25 26" key="1">
    <citation type="journal article" date="2019" name="G3 (Bethesda)">
        <title>Sequencing of a Wild Apple (Malus baccata) Genome Unravels the Differences Between Cultivated and Wild Apple Species Regarding Disease Resistance and Cold Tolerance.</title>
        <authorList>
            <person name="Chen X."/>
        </authorList>
    </citation>
    <scope>NUCLEOTIDE SEQUENCE [LARGE SCALE GENOMIC DNA]</scope>
    <source>
        <strain evidence="26">cv. Shandingzi</strain>
        <tissue evidence="25">Leaves</tissue>
    </source>
</reference>
<keyword evidence="9" id="KW-0808">Transferase</keyword>
<evidence type="ECO:0000256" key="5">
    <source>
        <dbReference type="ARBA" id="ARBA00022475"/>
    </source>
</evidence>
<feature type="binding site" evidence="22">
    <location>
        <position position="752"/>
    </location>
    <ligand>
        <name>ATP</name>
        <dbReference type="ChEBI" id="CHEBI:30616"/>
    </ligand>
</feature>
<accession>A0A540L7F2</accession>
<evidence type="ECO:0000259" key="24">
    <source>
        <dbReference type="PROSITE" id="PS50011"/>
    </source>
</evidence>
<evidence type="ECO:0000256" key="18">
    <source>
        <dbReference type="ARBA" id="ARBA00023170"/>
    </source>
</evidence>
<dbReference type="PANTHER" id="PTHR27008">
    <property type="entry name" value="OS04G0122200 PROTEIN"/>
    <property type="match status" value="1"/>
</dbReference>
<keyword evidence="11 23" id="KW-0732">Signal</keyword>
<dbReference type="Gene3D" id="3.80.10.10">
    <property type="entry name" value="Ribonuclease Inhibitor"/>
    <property type="match status" value="2"/>
</dbReference>
<evidence type="ECO:0000256" key="16">
    <source>
        <dbReference type="ARBA" id="ARBA00022989"/>
    </source>
</evidence>
<dbReference type="InterPro" id="IPR008271">
    <property type="entry name" value="Ser/Thr_kinase_AS"/>
</dbReference>
<comment type="subcellular location">
    <subcellularLocation>
        <location evidence="1">Cell membrane</location>
        <topology evidence="1">Single-pass type I membrane protein</topology>
    </subcellularLocation>
</comment>
<dbReference type="InterPro" id="IPR000719">
    <property type="entry name" value="Prot_kinase_dom"/>
</dbReference>
<dbReference type="InterPro" id="IPR011009">
    <property type="entry name" value="Kinase-like_dom_sf"/>
</dbReference>
<dbReference type="GO" id="GO:0004674">
    <property type="term" value="F:protein serine/threonine kinase activity"/>
    <property type="evidence" value="ECO:0007669"/>
    <property type="project" value="UniProtKB-KW"/>
</dbReference>
<sequence>MMEHSPTIRNLVLLKFLHGFFLLVLCMMSTCPESAAFPSPTLLGNESDHLALLDFKKRITEDPLSVMSSWNHSIHFCSWVGITCHRATQRVLILDLEDKQLVGSIPPSIGNLTRLIEISLGINEFHGEIPQELGRLRTLESLNLSSNSLGGKIPTNMSHCTQLRVFDLLSNKIIGSIPRQLSSWLSLTVLQLGKNNLSGTIPGWMGNFSSLRSLKLARNNFQGSIPNELGHITTLKIFLVGENNLSGMLPSSIYNISSIYKFGVAVNQVHGELPPNLGILLPNLVVFECGMNNFTGTIPVSLSNASRLQKIEFAINDFTGTVPGESLGSLRSLIWLNFAVNRLGNGKLGDLSFLNFLTNCTSLQYLGLGYNRFGGEIPRSIANLSTQLQILYLGANLLHGSLPNGIGNLINLIDLDMSNNYLAGVVPEEIGKLEKIGKLKLFNNKFSGPIPSSLGNMTSLIDLYMYRNSFEGSIPPSLGNCQNLLVLALHNNNLTGSIPQKLMELSALSIGLDLSENYLTGSLPSNVGDLVHLTEIDVSNNKLSGEIPNTIGSCASLGRLFLDDNKFEGTIPQSLKDLKGLEKLDISSNNLSGHLPEFIGKLGALKYLNLSHNDFEGELPKKGIFSNVSGVSVLGNHKLCGGIPQLHLPACPKYKHHSYRGLLSSKVVIPISCSLAFIIALSCFFGARSMLKKSIDGLVTSRSYKDWKLGVSYSQLVESTNGFSVDNLIGTGSFGSVYRGVIPNDGTVVAVKVLNLQQQGASKSFNDECKALRSVMHRNLVKIITACSSIDNHGRDFKSLVFEFMPNGSLDSWLHPRDKEQSPSKRLNFMQRLNIAIDVASALDYLHNHCETSIVHCDLKPSNVLLDKDMVAHVGDFGLARFLLEASNDHSLSQIMSSQLKGSIGYIPPEYGMGGQVSILGDVYSFGILLLEMFTGKTPTDDMFIEGLSIYKFVAMALPDHVMDVVDPSLLLDLEADGSVNDDRYEKTRLPRRNNHGVVKAKKVEECLFVVMQIGLSCCAISPRERMLLNMVVGKMSTIRDSYLKAQEG</sequence>
<dbReference type="AlphaFoldDB" id="A0A540L7F2"/>
<dbReference type="SMART" id="SM00369">
    <property type="entry name" value="LRR_TYP"/>
    <property type="match status" value="7"/>
</dbReference>
<dbReference type="SMART" id="SM00220">
    <property type="entry name" value="S_TKc"/>
    <property type="match status" value="1"/>
</dbReference>
<evidence type="ECO:0000256" key="20">
    <source>
        <dbReference type="ARBA" id="ARBA00047899"/>
    </source>
</evidence>
<dbReference type="Pfam" id="PF08263">
    <property type="entry name" value="LRRNT_2"/>
    <property type="match status" value="1"/>
</dbReference>
<dbReference type="GO" id="GO:0005524">
    <property type="term" value="F:ATP binding"/>
    <property type="evidence" value="ECO:0007669"/>
    <property type="project" value="UniProtKB-UniRule"/>
</dbReference>
<keyword evidence="14" id="KW-0418">Kinase</keyword>
<dbReference type="PROSITE" id="PS00108">
    <property type="entry name" value="PROTEIN_KINASE_ST"/>
    <property type="match status" value="1"/>
</dbReference>
<dbReference type="STRING" id="106549.A0A540L7F2"/>
<dbReference type="FunFam" id="1.10.510.10:FF:000358">
    <property type="entry name" value="Putative leucine-rich repeat receptor-like serine/threonine-protein kinase"/>
    <property type="match status" value="1"/>
</dbReference>
<evidence type="ECO:0000256" key="22">
    <source>
        <dbReference type="PROSITE-ProRule" id="PRU10141"/>
    </source>
</evidence>
<evidence type="ECO:0000256" key="14">
    <source>
        <dbReference type="ARBA" id="ARBA00022777"/>
    </source>
</evidence>
<keyword evidence="10" id="KW-0812">Transmembrane</keyword>
<comment type="catalytic activity">
    <reaction evidence="20">
        <text>L-threonyl-[protein] + ATP = O-phospho-L-threonyl-[protein] + ADP + H(+)</text>
        <dbReference type="Rhea" id="RHEA:46608"/>
        <dbReference type="Rhea" id="RHEA-COMP:11060"/>
        <dbReference type="Rhea" id="RHEA-COMP:11605"/>
        <dbReference type="ChEBI" id="CHEBI:15378"/>
        <dbReference type="ChEBI" id="CHEBI:30013"/>
        <dbReference type="ChEBI" id="CHEBI:30616"/>
        <dbReference type="ChEBI" id="CHEBI:61977"/>
        <dbReference type="ChEBI" id="CHEBI:456216"/>
        <dbReference type="EC" id="2.7.11.1"/>
    </reaction>
</comment>
<keyword evidence="7" id="KW-0597">Phosphoprotein</keyword>
<dbReference type="SUPFAM" id="SSF52058">
    <property type="entry name" value="L domain-like"/>
    <property type="match status" value="1"/>
</dbReference>
<evidence type="ECO:0000256" key="1">
    <source>
        <dbReference type="ARBA" id="ARBA00004251"/>
    </source>
</evidence>
<gene>
    <name evidence="25" type="ORF">C1H46_032057</name>
</gene>
<dbReference type="InterPro" id="IPR051809">
    <property type="entry name" value="Plant_receptor-like_S/T_kinase"/>
</dbReference>
<evidence type="ECO:0000256" key="6">
    <source>
        <dbReference type="ARBA" id="ARBA00022527"/>
    </source>
</evidence>
<dbReference type="EMBL" id="VIEB01000723">
    <property type="protein sequence ID" value="TQD82415.1"/>
    <property type="molecule type" value="Genomic_DNA"/>
</dbReference>
<comment type="caution">
    <text evidence="25">The sequence shown here is derived from an EMBL/GenBank/DDBJ whole genome shotgun (WGS) entry which is preliminary data.</text>
</comment>
<organism evidence="25 26">
    <name type="scientific">Malus baccata</name>
    <name type="common">Siberian crab apple</name>
    <name type="synonym">Pyrus baccata</name>
    <dbReference type="NCBI Taxonomy" id="106549"/>
    <lineage>
        <taxon>Eukaryota</taxon>
        <taxon>Viridiplantae</taxon>
        <taxon>Streptophyta</taxon>
        <taxon>Embryophyta</taxon>
        <taxon>Tracheophyta</taxon>
        <taxon>Spermatophyta</taxon>
        <taxon>Magnoliopsida</taxon>
        <taxon>eudicotyledons</taxon>
        <taxon>Gunneridae</taxon>
        <taxon>Pentapetalae</taxon>
        <taxon>rosids</taxon>
        <taxon>fabids</taxon>
        <taxon>Rosales</taxon>
        <taxon>Rosaceae</taxon>
        <taxon>Amygdaloideae</taxon>
        <taxon>Maleae</taxon>
        <taxon>Malus</taxon>
    </lineage>
</organism>
<dbReference type="Pfam" id="PF23598">
    <property type="entry name" value="LRR_14"/>
    <property type="match status" value="1"/>
</dbReference>
<evidence type="ECO:0000256" key="19">
    <source>
        <dbReference type="ARBA" id="ARBA00023180"/>
    </source>
</evidence>
<keyword evidence="6" id="KW-0723">Serine/threonine-protein kinase</keyword>
<dbReference type="PROSITE" id="PS00107">
    <property type="entry name" value="PROTEIN_KINASE_ATP"/>
    <property type="match status" value="1"/>
</dbReference>
<dbReference type="InterPro" id="IPR017441">
    <property type="entry name" value="Protein_kinase_ATP_BS"/>
</dbReference>
<dbReference type="Gene3D" id="1.10.510.10">
    <property type="entry name" value="Transferase(Phosphotransferase) domain 1"/>
    <property type="match status" value="1"/>
</dbReference>
<dbReference type="GO" id="GO:0005886">
    <property type="term" value="C:plasma membrane"/>
    <property type="evidence" value="ECO:0007669"/>
    <property type="project" value="UniProtKB-SubCell"/>
</dbReference>
<evidence type="ECO:0000256" key="11">
    <source>
        <dbReference type="ARBA" id="ARBA00022729"/>
    </source>
</evidence>
<evidence type="ECO:0000256" key="12">
    <source>
        <dbReference type="ARBA" id="ARBA00022737"/>
    </source>
</evidence>
<dbReference type="FunFam" id="3.80.10.10:FF:000275">
    <property type="entry name" value="Leucine-rich repeat receptor-like protein kinase"/>
    <property type="match status" value="1"/>
</dbReference>
<dbReference type="Proteomes" id="UP000315295">
    <property type="component" value="Unassembled WGS sequence"/>
</dbReference>
<evidence type="ECO:0000256" key="10">
    <source>
        <dbReference type="ARBA" id="ARBA00022692"/>
    </source>
</evidence>
<keyword evidence="15 22" id="KW-0067">ATP-binding</keyword>
<keyword evidence="19" id="KW-0325">Glycoprotein</keyword>
<evidence type="ECO:0000313" key="25">
    <source>
        <dbReference type="EMBL" id="TQD82415.1"/>
    </source>
</evidence>
<feature type="chain" id="PRO_5022037985" description="non-specific serine/threonine protein kinase" evidence="23">
    <location>
        <begin position="37"/>
        <end position="1049"/>
    </location>
</feature>
<keyword evidence="17" id="KW-0472">Membrane</keyword>
<evidence type="ECO:0000256" key="2">
    <source>
        <dbReference type="ARBA" id="ARBA00008684"/>
    </source>
</evidence>
<proteinExistence type="inferred from homology"/>
<dbReference type="EC" id="2.7.11.1" evidence="4"/>
<evidence type="ECO:0000313" key="26">
    <source>
        <dbReference type="Proteomes" id="UP000315295"/>
    </source>
</evidence>
<keyword evidence="13 22" id="KW-0547">Nucleotide-binding</keyword>
<dbReference type="Pfam" id="PF07714">
    <property type="entry name" value="PK_Tyr_Ser-Thr"/>
    <property type="match status" value="1"/>
</dbReference>
<dbReference type="Gene3D" id="3.30.200.20">
    <property type="entry name" value="Phosphorylase Kinase, domain 1"/>
    <property type="match status" value="1"/>
</dbReference>
<evidence type="ECO:0000256" key="21">
    <source>
        <dbReference type="ARBA" id="ARBA00048679"/>
    </source>
</evidence>
<dbReference type="InterPro" id="IPR055414">
    <property type="entry name" value="LRR_R13L4/SHOC2-like"/>
</dbReference>
<evidence type="ECO:0000256" key="13">
    <source>
        <dbReference type="ARBA" id="ARBA00022741"/>
    </source>
</evidence>
<dbReference type="InterPro" id="IPR003591">
    <property type="entry name" value="Leu-rich_rpt_typical-subtyp"/>
</dbReference>
<evidence type="ECO:0000256" key="23">
    <source>
        <dbReference type="SAM" id="SignalP"/>
    </source>
</evidence>
<keyword evidence="5" id="KW-1003">Cell membrane</keyword>
<comment type="similarity">
    <text evidence="3">Belongs to the RLP family.</text>
</comment>
<keyword evidence="26" id="KW-1185">Reference proteome</keyword>
<evidence type="ECO:0000256" key="3">
    <source>
        <dbReference type="ARBA" id="ARBA00009592"/>
    </source>
</evidence>
<dbReference type="FunFam" id="3.80.10.10:FF:000041">
    <property type="entry name" value="LRR receptor-like serine/threonine-protein kinase ERECTA"/>
    <property type="match status" value="1"/>
</dbReference>
<evidence type="ECO:0000256" key="8">
    <source>
        <dbReference type="ARBA" id="ARBA00022614"/>
    </source>
</evidence>
<dbReference type="InterPro" id="IPR001245">
    <property type="entry name" value="Ser-Thr/Tyr_kinase_cat_dom"/>
</dbReference>
<evidence type="ECO:0000256" key="7">
    <source>
        <dbReference type="ARBA" id="ARBA00022553"/>
    </source>
</evidence>
<keyword evidence="12" id="KW-0677">Repeat</keyword>
<protein>
    <recommendedName>
        <fullName evidence="4">non-specific serine/threonine protein kinase</fullName>
        <ecNumber evidence="4">2.7.11.1</ecNumber>
    </recommendedName>
</protein>
<keyword evidence="8" id="KW-0433">Leucine-rich repeat</keyword>
<keyword evidence="18" id="KW-0675">Receptor</keyword>
<dbReference type="SUPFAM" id="SSF52047">
    <property type="entry name" value="RNI-like"/>
    <property type="match status" value="1"/>
</dbReference>
<feature type="domain" description="Protein kinase" evidence="24">
    <location>
        <begin position="723"/>
        <end position="999"/>
    </location>
</feature>
<evidence type="ECO:0000256" key="15">
    <source>
        <dbReference type="ARBA" id="ARBA00022840"/>
    </source>
</evidence>
<dbReference type="Pfam" id="PF13855">
    <property type="entry name" value="LRR_8"/>
    <property type="match status" value="1"/>
</dbReference>
<dbReference type="InterPro" id="IPR032675">
    <property type="entry name" value="LRR_dom_sf"/>
</dbReference>
<evidence type="ECO:0000256" key="9">
    <source>
        <dbReference type="ARBA" id="ARBA00022679"/>
    </source>
</evidence>